<dbReference type="AlphaFoldDB" id="A0A1S2N0A5"/>
<feature type="compositionally biased region" description="Low complexity" evidence="1">
    <location>
        <begin position="453"/>
        <end position="465"/>
    </location>
</feature>
<dbReference type="SUPFAM" id="SSF52266">
    <property type="entry name" value="SGNH hydrolase"/>
    <property type="match status" value="1"/>
</dbReference>
<dbReference type="RefSeq" id="WP_075514705.1">
    <property type="nucleotide sequence ID" value="NZ_MODZ01000005.1"/>
</dbReference>
<protein>
    <recommendedName>
        <fullName evidence="3">Acyltransferase 3 domain-containing protein</fullName>
    </recommendedName>
</protein>
<feature type="transmembrane region" description="Helical" evidence="2">
    <location>
        <begin position="176"/>
        <end position="192"/>
    </location>
</feature>
<comment type="caution">
    <text evidence="4">The sequence shown here is derived from an EMBL/GenBank/DDBJ whole genome shotgun (WGS) entry which is preliminary data.</text>
</comment>
<evidence type="ECO:0000256" key="2">
    <source>
        <dbReference type="SAM" id="Phobius"/>
    </source>
</evidence>
<evidence type="ECO:0000313" key="4">
    <source>
        <dbReference type="EMBL" id="OIJ36099.1"/>
    </source>
</evidence>
<dbReference type="GO" id="GO:0016747">
    <property type="term" value="F:acyltransferase activity, transferring groups other than amino-acyl groups"/>
    <property type="evidence" value="ECO:0007669"/>
    <property type="project" value="InterPro"/>
</dbReference>
<evidence type="ECO:0000259" key="3">
    <source>
        <dbReference type="Pfam" id="PF01757"/>
    </source>
</evidence>
<feature type="transmembrane region" description="Helical" evidence="2">
    <location>
        <begin position="357"/>
        <end position="376"/>
    </location>
</feature>
<dbReference type="OrthoDB" id="3404679at2"/>
<dbReference type="Pfam" id="PF01757">
    <property type="entry name" value="Acyl_transf_3"/>
    <property type="match status" value="1"/>
</dbReference>
<dbReference type="InterPro" id="IPR050879">
    <property type="entry name" value="Acyltransferase_3"/>
</dbReference>
<gene>
    <name evidence="4" type="ORF">BK826_05285</name>
</gene>
<feature type="compositionally biased region" description="Basic and acidic residues" evidence="1">
    <location>
        <begin position="466"/>
        <end position="478"/>
    </location>
</feature>
<feature type="transmembrane region" description="Helical" evidence="2">
    <location>
        <begin position="199"/>
        <end position="220"/>
    </location>
</feature>
<keyword evidence="2" id="KW-0812">Transmembrane</keyword>
<proteinExistence type="predicted"/>
<feature type="transmembrane region" description="Helical" evidence="2">
    <location>
        <begin position="388"/>
        <end position="410"/>
    </location>
</feature>
<dbReference type="Proteomes" id="UP000179540">
    <property type="component" value="Unassembled WGS sequence"/>
</dbReference>
<dbReference type="GO" id="GO:0009103">
    <property type="term" value="P:lipopolysaccharide biosynthetic process"/>
    <property type="evidence" value="ECO:0007669"/>
    <property type="project" value="TreeGrafter"/>
</dbReference>
<feature type="transmembrane region" description="Helical" evidence="2">
    <location>
        <begin position="61"/>
        <end position="85"/>
    </location>
</feature>
<dbReference type="EMBL" id="MODZ01000005">
    <property type="protein sequence ID" value="OIJ36099.1"/>
    <property type="molecule type" value="Genomic_DNA"/>
</dbReference>
<name>A0A1S2N0A5_9MICC</name>
<dbReference type="PANTHER" id="PTHR23028:SF53">
    <property type="entry name" value="ACYL_TRANSF_3 DOMAIN-CONTAINING PROTEIN"/>
    <property type="match status" value="1"/>
</dbReference>
<feature type="transmembrane region" description="Helical" evidence="2">
    <location>
        <begin position="262"/>
        <end position="282"/>
    </location>
</feature>
<organism evidence="4 5">
    <name type="scientific">Rothia kristinae</name>
    <dbReference type="NCBI Taxonomy" id="37923"/>
    <lineage>
        <taxon>Bacteria</taxon>
        <taxon>Bacillati</taxon>
        <taxon>Actinomycetota</taxon>
        <taxon>Actinomycetes</taxon>
        <taxon>Micrococcales</taxon>
        <taxon>Micrococcaceae</taxon>
        <taxon>Rothia</taxon>
    </lineage>
</organism>
<evidence type="ECO:0000313" key="5">
    <source>
        <dbReference type="Proteomes" id="UP000179540"/>
    </source>
</evidence>
<dbReference type="InterPro" id="IPR002656">
    <property type="entry name" value="Acyl_transf_3_dom"/>
</dbReference>
<dbReference type="PANTHER" id="PTHR23028">
    <property type="entry name" value="ACETYLTRANSFERASE"/>
    <property type="match status" value="1"/>
</dbReference>
<feature type="compositionally biased region" description="Low complexity" evidence="1">
    <location>
        <begin position="479"/>
        <end position="499"/>
    </location>
</feature>
<feature type="transmembrane region" description="Helical" evidence="2">
    <location>
        <begin position="422"/>
        <end position="442"/>
    </location>
</feature>
<feature type="region of interest" description="Disordered" evidence="1">
    <location>
        <begin position="453"/>
        <end position="509"/>
    </location>
</feature>
<keyword evidence="2" id="KW-0472">Membrane</keyword>
<keyword evidence="2" id="KW-1133">Transmembrane helix</keyword>
<accession>A0A1S2N0A5</accession>
<dbReference type="GO" id="GO:0016020">
    <property type="term" value="C:membrane"/>
    <property type="evidence" value="ECO:0007669"/>
    <property type="project" value="TreeGrafter"/>
</dbReference>
<reference evidence="4 5" key="1">
    <citation type="submission" date="2016-10" db="EMBL/GenBank/DDBJ databases">
        <title>Draft genome sequence of strain LCT isolated from the Shenzhou X spacecraft of China.</title>
        <authorList>
            <person name="Huang B."/>
        </authorList>
    </citation>
    <scope>NUCLEOTIDE SEQUENCE [LARGE SCALE GENOMIC DNA]</scope>
    <source>
        <strain evidence="4 5">LCT-H5</strain>
    </source>
</reference>
<feature type="domain" description="Acyltransferase 3" evidence="3">
    <location>
        <begin position="39"/>
        <end position="375"/>
    </location>
</feature>
<feature type="region of interest" description="Disordered" evidence="1">
    <location>
        <begin position="1"/>
        <end position="28"/>
    </location>
</feature>
<feature type="transmembrane region" description="Helical" evidence="2">
    <location>
        <begin position="232"/>
        <end position="250"/>
    </location>
</feature>
<sequence length="667" mass="70662">MSPASPSDRPAHTGPAAGRLPAGPDATAASSPARRFHISGLDALRAIAVLAVVIYHVDPGLLPGGFIGVDVFFVVSGFLITTLLLRERARTGRIDLRGFWIRRARRLLPALLVVITVCSAAALPGGPDLRVHLDRQVLGALTFSTNWLELAAGGSYFHHTAPVLFMNFWSLAVEEQFYLVWPLLFLGIMAVTRRPAPRILLALAGAVASAALMAGLYVPGEDPTRVYYGTDTHAFGLLLGIALAFAWQLGRCPAAGLLARHGPASALLGVGTLVVGACFAVLTEDGAATYRAGLALASLGTLAMIASQLGPTPALGRVLEARPLVWVGRRSYGIYLWHWPVLKILNDLAPTGTRTPAWWAVQTGAVVLTVVLAAVSERWIEQPVRRRGFRAVLLGAATVLSTGLSAVGSAETRRRMTPRLRAALAGGLVGVLLFGTAAVAVVTAPQRSQVEQDVDAAQQAMAESQQKARERAKERAEQRASAAPSATASPGAPSASPTPKGSQCASPKPEDMTFIGDSLIAVSAPGLMQQFPGAVIDGVPNRKWDEAEGLVRSHLDDGTLGPCVVLDFGTNGGIPEPGVLDRVLDMIGPDRDVVLVTIYGQSTFIEAANQLLWDQAKKRPNVRIADWYAIASTRPDLLQSDLTHPNIPGGTVFAETIERAFQGFGKR</sequence>
<evidence type="ECO:0000256" key="1">
    <source>
        <dbReference type="SAM" id="MobiDB-lite"/>
    </source>
</evidence>
<feature type="transmembrane region" description="Helical" evidence="2">
    <location>
        <begin position="106"/>
        <end position="125"/>
    </location>
</feature>